<protein>
    <submittedName>
        <fullName evidence="1">Type IV secretion protein IcmW</fullName>
    </submittedName>
</protein>
<evidence type="ECO:0000313" key="2">
    <source>
        <dbReference type="Proteomes" id="UP000637061"/>
    </source>
</evidence>
<reference evidence="1" key="1">
    <citation type="submission" date="2020-12" db="EMBL/GenBank/DDBJ databases">
        <title>Enhanced detection system for hospital associated transmission using whole genome sequencing surveillance.</title>
        <authorList>
            <person name="Harrison L.H."/>
            <person name="Van Tyne D."/>
            <person name="Marsh J.W."/>
            <person name="Griffith M.P."/>
            <person name="Snyder D.J."/>
            <person name="Cooper V.S."/>
            <person name="Mustapha M."/>
        </authorList>
    </citation>
    <scope>NUCLEOTIDE SEQUENCE</scope>
    <source>
        <strain evidence="1">PSB00042</strain>
    </source>
</reference>
<dbReference type="Proteomes" id="UP000637061">
    <property type="component" value="Unassembled WGS sequence"/>
</dbReference>
<gene>
    <name evidence="1" type="ORF">JEU22_19350</name>
</gene>
<accession>A0A8I1EG30</accession>
<dbReference type="InterPro" id="IPR057079">
    <property type="entry name" value="IcmW-like"/>
</dbReference>
<dbReference type="EMBL" id="JAEHTE010000026">
    <property type="protein sequence ID" value="MBI6886065.1"/>
    <property type="molecule type" value="Genomic_DNA"/>
</dbReference>
<proteinExistence type="predicted"/>
<comment type="caution">
    <text evidence="1">The sequence shown here is derived from an EMBL/GenBank/DDBJ whole genome shotgun (WGS) entry which is preliminary data.</text>
</comment>
<evidence type="ECO:0000313" key="1">
    <source>
        <dbReference type="EMBL" id="MBI6886065.1"/>
    </source>
</evidence>
<dbReference type="RefSeq" id="WP_198747849.1">
    <property type="nucleotide sequence ID" value="NZ_JAEHTE010000026.1"/>
</dbReference>
<dbReference type="AlphaFoldDB" id="A0A8I1EG30"/>
<organism evidence="1 2">
    <name type="scientific">Pseudomonas putida</name>
    <name type="common">Arthrobacter siderocapsulatus</name>
    <dbReference type="NCBI Taxonomy" id="303"/>
    <lineage>
        <taxon>Bacteria</taxon>
        <taxon>Pseudomonadati</taxon>
        <taxon>Pseudomonadota</taxon>
        <taxon>Gammaproteobacteria</taxon>
        <taxon>Pseudomonadales</taxon>
        <taxon>Pseudomonadaceae</taxon>
        <taxon>Pseudomonas</taxon>
    </lineage>
</organism>
<name>A0A8I1EG30_PSEPU</name>
<dbReference type="Pfam" id="PF23130">
    <property type="entry name" value="IcmW"/>
    <property type="match status" value="1"/>
</dbReference>
<sequence length="172" mass="19401">MDEYTTAGAHIPPIDSLDLTAHGVLGHFAKSSRNAQLVKFLVSMDRLDRWTVDFEEDASTHQFEIQLLMQELQSFVEAYARVLHQAPQAFAELLAHLTSSRCMYLTRYVAQHNDAFSGALAPLLAGDLSQLADLTVFRRRLDAFSKAHLLSEIFSAERLREISQIMESYADV</sequence>